<dbReference type="EMBL" id="CAADRA010005583">
    <property type="protein sequence ID" value="VFT91409.1"/>
    <property type="molecule type" value="Genomic_DNA"/>
</dbReference>
<reference evidence="1" key="2">
    <citation type="submission" date="2019-06" db="EMBL/GenBank/DDBJ databases">
        <title>Genomics analysis of Aphanomyces spp. identifies a new class of oomycete effector associated with host adaptation.</title>
        <authorList>
            <person name="Gaulin E."/>
        </authorList>
    </citation>
    <scope>NUCLEOTIDE SEQUENCE</scope>
    <source>
        <strain evidence="1">CBS 578.67</strain>
    </source>
</reference>
<protein>
    <submittedName>
        <fullName evidence="2">Aste57867_14590 protein</fullName>
    </submittedName>
</protein>
<proteinExistence type="predicted"/>
<evidence type="ECO:0000313" key="1">
    <source>
        <dbReference type="EMBL" id="KAF0694550.1"/>
    </source>
</evidence>
<dbReference type="EMBL" id="VJMH01005562">
    <property type="protein sequence ID" value="KAF0694550.1"/>
    <property type="molecule type" value="Genomic_DNA"/>
</dbReference>
<evidence type="ECO:0000313" key="2">
    <source>
        <dbReference type="EMBL" id="VFT91409.1"/>
    </source>
</evidence>
<dbReference type="OrthoDB" id="79715at2759"/>
<dbReference type="Proteomes" id="UP000332933">
    <property type="component" value="Unassembled WGS sequence"/>
</dbReference>
<gene>
    <name evidence="2" type="primary">Aste57867_14590</name>
    <name evidence="1" type="ORF">As57867_014536</name>
    <name evidence="2" type="ORF">ASTE57867_14590</name>
</gene>
<keyword evidence="3" id="KW-1185">Reference proteome</keyword>
<organism evidence="2 3">
    <name type="scientific">Aphanomyces stellatus</name>
    <dbReference type="NCBI Taxonomy" id="120398"/>
    <lineage>
        <taxon>Eukaryota</taxon>
        <taxon>Sar</taxon>
        <taxon>Stramenopiles</taxon>
        <taxon>Oomycota</taxon>
        <taxon>Saprolegniomycetes</taxon>
        <taxon>Saprolegniales</taxon>
        <taxon>Verrucalvaceae</taxon>
        <taxon>Aphanomyces</taxon>
    </lineage>
</organism>
<name>A0A485L1L4_9STRA</name>
<sequence>MQYQESHTQPRVWSPYLCTYKSGKCGNPRAVKLNGELHSLCHSHREKQNAHQRKSDLKARRVKATQKKQYEQAVAQWRAAQCSEAGRAPLCYATTSTRHERTCIEERVTGLERTPSPTPCRLPPIQRLFQHIDFRSTSQLDAVEPSDNQGERFKVEQHSPRRFSIIMHQWP</sequence>
<accession>A0A485L1L4</accession>
<reference evidence="2 3" key="1">
    <citation type="submission" date="2019-03" db="EMBL/GenBank/DDBJ databases">
        <authorList>
            <person name="Gaulin E."/>
            <person name="Dumas B."/>
        </authorList>
    </citation>
    <scope>NUCLEOTIDE SEQUENCE [LARGE SCALE GENOMIC DNA]</scope>
    <source>
        <strain evidence="2">CBS 568.67</strain>
    </source>
</reference>
<dbReference type="AlphaFoldDB" id="A0A485L1L4"/>
<evidence type="ECO:0000313" key="3">
    <source>
        <dbReference type="Proteomes" id="UP000332933"/>
    </source>
</evidence>